<dbReference type="Gene3D" id="3.40.50.300">
    <property type="entry name" value="P-loop containing nucleotide triphosphate hydrolases"/>
    <property type="match status" value="1"/>
</dbReference>
<evidence type="ECO:0008006" key="2">
    <source>
        <dbReference type="Google" id="ProtNLM"/>
    </source>
</evidence>
<organism evidence="1">
    <name type="scientific">Pyramimonas obovata</name>
    <dbReference type="NCBI Taxonomy" id="1411642"/>
    <lineage>
        <taxon>Eukaryota</taxon>
        <taxon>Viridiplantae</taxon>
        <taxon>Chlorophyta</taxon>
        <taxon>Pyramimonadophyceae</taxon>
        <taxon>Pyramimonadales</taxon>
        <taxon>Pyramimonadaceae</taxon>
        <taxon>Pyramimonas</taxon>
        <taxon>Pyramimonas incertae sedis</taxon>
    </lineage>
</organism>
<proteinExistence type="predicted"/>
<dbReference type="AlphaFoldDB" id="A0A7S0QW87"/>
<protein>
    <recommendedName>
        <fullName evidence="2">Phosphoribulokinase/uridine kinase domain-containing protein</fullName>
    </recommendedName>
</protein>
<gene>
    <name evidence="1" type="ORF">POBO1169_LOCUS2172</name>
</gene>
<dbReference type="SUPFAM" id="SSF52540">
    <property type="entry name" value="P-loop containing nucleoside triphosphate hydrolases"/>
    <property type="match status" value="1"/>
</dbReference>
<dbReference type="InterPro" id="IPR027417">
    <property type="entry name" value="P-loop_NTPase"/>
</dbReference>
<sequence length="336" mass="36853">MAGSDISFALEDVIASGPLASKLGLSRDKVTSNLAWWKEMGDVLCAHLQMDPKDLTDAAKRRIYNYYLPVYYWVEKTLKTHKGATKDAAPLVIGISAPQGCGKTTLVTSLEVLTKHQGINAATVSIDDFYLTYEDQTALAAANSDNGLLQYRGNAGSHDLKLGTKTLEELTALRDPGATAAVPRYDKSAYQGRGDRAPVSDWPRVEGPLDLVLFEGWMSGFAPLAPAEAAAVEPQLAPVNAALGEYKEAWDRFCDAWLVVQVEDYNWVQKWRLQAEVAMREKGLPCMTDAQVQDFVDRFLPAYKAYLPGLYRDGPTTSAGKPYLGIQVDANRNVRG</sequence>
<dbReference type="PANTHER" id="PTHR10285">
    <property type="entry name" value="URIDINE KINASE"/>
    <property type="match status" value="1"/>
</dbReference>
<reference evidence="1" key="1">
    <citation type="submission" date="2021-01" db="EMBL/GenBank/DDBJ databases">
        <authorList>
            <person name="Corre E."/>
            <person name="Pelletier E."/>
            <person name="Niang G."/>
            <person name="Scheremetjew M."/>
            <person name="Finn R."/>
            <person name="Kale V."/>
            <person name="Holt S."/>
            <person name="Cochrane G."/>
            <person name="Meng A."/>
            <person name="Brown T."/>
            <person name="Cohen L."/>
        </authorList>
    </citation>
    <scope>NUCLEOTIDE SEQUENCE</scope>
    <source>
        <strain evidence="1">CCMP722</strain>
    </source>
</reference>
<dbReference type="EMBL" id="HBFA01004295">
    <property type="protein sequence ID" value="CAD8651816.1"/>
    <property type="molecule type" value="Transcribed_RNA"/>
</dbReference>
<evidence type="ECO:0000313" key="1">
    <source>
        <dbReference type="EMBL" id="CAD8651816.1"/>
    </source>
</evidence>
<accession>A0A7S0QW87</accession>
<name>A0A7S0QW87_9CHLO</name>